<dbReference type="AlphaFoldDB" id="A0A849A227"/>
<proteinExistence type="inferred from homology"/>
<dbReference type="InterPro" id="IPR001764">
    <property type="entry name" value="Glyco_hydro_3_N"/>
</dbReference>
<dbReference type="PROSITE" id="PS00775">
    <property type="entry name" value="GLYCOSYL_HYDROL_F3"/>
    <property type="match status" value="1"/>
</dbReference>
<dbReference type="GO" id="GO:0009254">
    <property type="term" value="P:peptidoglycan turnover"/>
    <property type="evidence" value="ECO:0007669"/>
    <property type="project" value="TreeGrafter"/>
</dbReference>
<comment type="caution">
    <text evidence="11">The sequence shown here is derived from an EMBL/GenBank/DDBJ whole genome shotgun (WGS) entry which is preliminary data.</text>
</comment>
<sequence length="628" mass="66041">MLTLHRPHRSGEPRRHRRSYRAATAALAAATLTSSLLLATTPAAASSVPRAQSQPASGPTGGAGAGDAADTAAKQRWIDGTIARMTLEEKVGQLFSTHVYGRTVDSVQPENIKEFGLATPREIISKYHLGGVLYFAWTYSVDSPEQAAGLSNGIQNVAMNTGAKVPMLMSIDQEGGLVTRMLEPATQTPGGMALGATRDTAGARDLAAIQGKELAAVGIRQNFAPVADVNINPANPVIGVRSFGSNPQLVAEMTAAQVRGYQDDAGISSAAKHFPGHGDTDVDSHYGFPIITHTREQWEQIDRPPFQAAIDAGIQVIMTAHLQVPALDNSGDPATLSKPILTGILRGEMGYQGVIVTDSLGMQGVRDKYGDDRVPVLALKAGADILLNPPNLDVAYTGVLNAVKSGELTESRLDESLRRVLNLKWINGTVANPYVNPRTVKVKVGTQRHLDRVQQVTNESTTVLRNENKTLPMAVAGKKILVTGYNATARTTLAGKLTARGAGTSIAAVSTNPTAAEQAAAVSAAGQADAVVLLSYNSATNTGQKSLVAALQQTGKPLLVVSVGNPYDINQFPTVPAYAATYSTKPVALESLVRVLTGEISPKGKLPVDIPKAGSSEVLYPYGSGLSW</sequence>
<dbReference type="EC" id="3.2.1.52" evidence="3"/>
<dbReference type="Gene3D" id="3.20.20.300">
    <property type="entry name" value="Glycoside hydrolase, family 3, N-terminal domain"/>
    <property type="match status" value="1"/>
</dbReference>
<dbReference type="InterPro" id="IPR017853">
    <property type="entry name" value="GH"/>
</dbReference>
<dbReference type="Proteomes" id="UP000562984">
    <property type="component" value="Unassembled WGS sequence"/>
</dbReference>
<name>A0A849A227_9ACTN</name>
<dbReference type="RefSeq" id="WP_171198222.1">
    <property type="nucleotide sequence ID" value="NZ_JABEND010000001.1"/>
</dbReference>
<gene>
    <name evidence="11" type="ORF">HKD39_02535</name>
</gene>
<evidence type="ECO:0000256" key="4">
    <source>
        <dbReference type="ARBA" id="ARBA00022801"/>
    </source>
</evidence>
<evidence type="ECO:0000313" key="11">
    <source>
        <dbReference type="EMBL" id="NNG34615.1"/>
    </source>
</evidence>
<dbReference type="InterPro" id="IPR019800">
    <property type="entry name" value="Glyco_hydro_3_AS"/>
</dbReference>
<evidence type="ECO:0000259" key="9">
    <source>
        <dbReference type="Pfam" id="PF00933"/>
    </source>
</evidence>
<evidence type="ECO:0000256" key="1">
    <source>
        <dbReference type="ARBA" id="ARBA00001231"/>
    </source>
</evidence>
<feature type="domain" description="Glycoside hydrolase family 3 N-terminal" evidence="9">
    <location>
        <begin position="86"/>
        <end position="423"/>
    </location>
</feature>
<dbReference type="InterPro" id="IPR050226">
    <property type="entry name" value="NagZ_Beta-hexosaminidase"/>
</dbReference>
<dbReference type="InterPro" id="IPR036881">
    <property type="entry name" value="Glyco_hydro_3_C_sf"/>
</dbReference>
<dbReference type="GO" id="GO:0005975">
    <property type="term" value="P:carbohydrate metabolic process"/>
    <property type="evidence" value="ECO:0007669"/>
    <property type="project" value="InterPro"/>
</dbReference>
<dbReference type="PANTHER" id="PTHR30480">
    <property type="entry name" value="BETA-HEXOSAMINIDASE-RELATED"/>
    <property type="match status" value="1"/>
</dbReference>
<evidence type="ECO:0000256" key="2">
    <source>
        <dbReference type="ARBA" id="ARBA00005336"/>
    </source>
</evidence>
<accession>A0A849A227</accession>
<comment type="catalytic activity">
    <reaction evidence="1">
        <text>Hydrolysis of terminal non-reducing N-acetyl-D-hexosamine residues in N-acetyl-beta-D-hexosaminides.</text>
        <dbReference type="EC" id="3.2.1.52"/>
    </reaction>
</comment>
<dbReference type="FunFam" id="3.20.20.300:FF:000014">
    <property type="entry name" value="Beta-hexosaminidase, lipoprotein"/>
    <property type="match status" value="1"/>
</dbReference>
<comment type="similarity">
    <text evidence="2 6">Belongs to the glycosyl hydrolase 3 family.</text>
</comment>
<dbReference type="SUPFAM" id="SSF51445">
    <property type="entry name" value="(Trans)glycosidases"/>
    <property type="match status" value="1"/>
</dbReference>
<dbReference type="Pfam" id="PF00933">
    <property type="entry name" value="Glyco_hydro_3"/>
    <property type="match status" value="1"/>
</dbReference>
<keyword evidence="12" id="KW-1185">Reference proteome</keyword>
<dbReference type="SUPFAM" id="SSF52279">
    <property type="entry name" value="Beta-D-glucan exohydrolase, C-terminal domain"/>
    <property type="match status" value="1"/>
</dbReference>
<feature type="domain" description="Glycoside hydrolase family 3 C-terminal" evidence="10">
    <location>
        <begin position="462"/>
        <end position="626"/>
    </location>
</feature>
<dbReference type="EMBL" id="JABEND010000001">
    <property type="protein sequence ID" value="NNG34615.1"/>
    <property type="molecule type" value="Genomic_DNA"/>
</dbReference>
<keyword evidence="8" id="KW-0732">Signal</keyword>
<keyword evidence="5 6" id="KW-0326">Glycosidase</keyword>
<evidence type="ECO:0000256" key="8">
    <source>
        <dbReference type="SAM" id="SignalP"/>
    </source>
</evidence>
<reference evidence="11 12" key="1">
    <citation type="submission" date="2020-05" db="EMBL/GenBank/DDBJ databases">
        <title>Nakamurella sp. DB0629 isolated from air conditioner.</title>
        <authorList>
            <person name="Kim D.H."/>
            <person name="Kim D.-U."/>
        </authorList>
    </citation>
    <scope>NUCLEOTIDE SEQUENCE [LARGE SCALE GENOMIC DNA]</scope>
    <source>
        <strain evidence="11 12">DB0629</strain>
    </source>
</reference>
<evidence type="ECO:0000256" key="6">
    <source>
        <dbReference type="RuleBase" id="RU361161"/>
    </source>
</evidence>
<organism evidence="11 12">
    <name type="scientific">Nakamurella aerolata</name>
    <dbReference type="NCBI Taxonomy" id="1656892"/>
    <lineage>
        <taxon>Bacteria</taxon>
        <taxon>Bacillati</taxon>
        <taxon>Actinomycetota</taxon>
        <taxon>Actinomycetes</taxon>
        <taxon>Nakamurellales</taxon>
        <taxon>Nakamurellaceae</taxon>
        <taxon>Nakamurella</taxon>
    </lineage>
</organism>
<feature type="region of interest" description="Disordered" evidence="7">
    <location>
        <begin position="46"/>
        <end position="70"/>
    </location>
</feature>
<evidence type="ECO:0000256" key="3">
    <source>
        <dbReference type="ARBA" id="ARBA00012663"/>
    </source>
</evidence>
<keyword evidence="4 6" id="KW-0378">Hydrolase</keyword>
<dbReference type="Pfam" id="PF01915">
    <property type="entry name" value="Glyco_hydro_3_C"/>
    <property type="match status" value="1"/>
</dbReference>
<dbReference type="InterPro" id="IPR002772">
    <property type="entry name" value="Glyco_hydro_3_C"/>
</dbReference>
<evidence type="ECO:0000256" key="5">
    <source>
        <dbReference type="ARBA" id="ARBA00023295"/>
    </source>
</evidence>
<feature type="signal peptide" evidence="8">
    <location>
        <begin position="1"/>
        <end position="45"/>
    </location>
</feature>
<feature type="region of interest" description="Disordered" evidence="7">
    <location>
        <begin position="1"/>
        <end position="21"/>
    </location>
</feature>
<feature type="chain" id="PRO_5032975453" description="beta-N-acetylhexosaminidase" evidence="8">
    <location>
        <begin position="46"/>
        <end position="628"/>
    </location>
</feature>
<protein>
    <recommendedName>
        <fullName evidence="3">beta-N-acetylhexosaminidase</fullName>
        <ecNumber evidence="3">3.2.1.52</ecNumber>
    </recommendedName>
</protein>
<evidence type="ECO:0000313" key="12">
    <source>
        <dbReference type="Proteomes" id="UP000562984"/>
    </source>
</evidence>
<dbReference type="GO" id="GO:0004563">
    <property type="term" value="F:beta-N-acetylhexosaminidase activity"/>
    <property type="evidence" value="ECO:0007669"/>
    <property type="project" value="UniProtKB-EC"/>
</dbReference>
<evidence type="ECO:0000259" key="10">
    <source>
        <dbReference type="Pfam" id="PF01915"/>
    </source>
</evidence>
<dbReference type="Gene3D" id="3.40.50.1700">
    <property type="entry name" value="Glycoside hydrolase family 3 C-terminal domain"/>
    <property type="match status" value="1"/>
</dbReference>
<dbReference type="PANTHER" id="PTHR30480:SF13">
    <property type="entry name" value="BETA-HEXOSAMINIDASE"/>
    <property type="match status" value="1"/>
</dbReference>
<evidence type="ECO:0000256" key="7">
    <source>
        <dbReference type="SAM" id="MobiDB-lite"/>
    </source>
</evidence>
<feature type="compositionally biased region" description="Basic residues" evidence="7">
    <location>
        <begin position="1"/>
        <end position="20"/>
    </location>
</feature>
<dbReference type="InterPro" id="IPR036962">
    <property type="entry name" value="Glyco_hydro_3_N_sf"/>
</dbReference>